<dbReference type="SMART" id="SM00220">
    <property type="entry name" value="S_TKc"/>
    <property type="match status" value="1"/>
</dbReference>
<feature type="domain" description="Protein kinase" evidence="5">
    <location>
        <begin position="9"/>
        <end position="278"/>
    </location>
</feature>
<evidence type="ECO:0000256" key="3">
    <source>
        <dbReference type="ARBA" id="ARBA00022777"/>
    </source>
</evidence>
<evidence type="ECO:0000313" key="6">
    <source>
        <dbReference type="EMBL" id="EBQ1675770.1"/>
    </source>
</evidence>
<keyword evidence="6" id="KW-0723">Serine/threonine-protein kinase</keyword>
<keyword evidence="2" id="KW-0547">Nucleotide-binding</keyword>
<dbReference type="AlphaFoldDB" id="A0A5U4SI43"/>
<dbReference type="PANTHER" id="PTHR43289:SF6">
    <property type="entry name" value="SERINE_THREONINE-PROTEIN KINASE NEKL-3"/>
    <property type="match status" value="1"/>
</dbReference>
<sequence>MRVEEKMRYTIQENIGHGGFARVDKVYDTQTSNVVALKIYEPLSVVLAHVDDLSLKRRFVREVQYQSGVIHPNVVKILDAHLDNDPPCFTMPLAECTLGDELDADHTLGNNLNTALFNILSGLECLHNCGYVHRDLKPANVLKFNSPQGIYYAISDFGLISAINSESTNLTGTNATGGTALYAAPELMGDFRRATPAADIYSFGAILHDIFSGRANRVPYSEISLPGPMGDIISKCTKSLAIRRYSSIAALRDDLYRVLTTTPVTFSSRDQQRVIELLSLGTELTDHQWDSVFFYLERAENNAEIDIVLASITIEHINTLKNNSPELFAALGDYFSDIMLAQSFDFDYCDVLASKAKIFFDFGGLGMKAKLILALLELGTSHNRWYVERTVSSMLTNMSPQLIERLLAEIRVTSFNFSRKIIHMEQSIGYNRQVLPPQLLGIV</sequence>
<dbReference type="CDD" id="cd14014">
    <property type="entry name" value="STKc_PknB_like"/>
    <property type="match status" value="1"/>
</dbReference>
<evidence type="ECO:0000259" key="5">
    <source>
        <dbReference type="PROSITE" id="PS50011"/>
    </source>
</evidence>
<dbReference type="SUPFAM" id="SSF56112">
    <property type="entry name" value="Protein kinase-like (PK-like)"/>
    <property type="match status" value="1"/>
</dbReference>
<dbReference type="PANTHER" id="PTHR43289">
    <property type="entry name" value="MITOGEN-ACTIVATED PROTEIN KINASE KINASE KINASE 20-RELATED"/>
    <property type="match status" value="1"/>
</dbReference>
<dbReference type="InterPro" id="IPR000719">
    <property type="entry name" value="Prot_kinase_dom"/>
</dbReference>
<dbReference type="Gene3D" id="1.10.510.10">
    <property type="entry name" value="Transferase(Phosphotransferase) domain 1"/>
    <property type="match status" value="1"/>
</dbReference>
<dbReference type="GO" id="GO:0005524">
    <property type="term" value="F:ATP binding"/>
    <property type="evidence" value="ECO:0007669"/>
    <property type="project" value="UniProtKB-KW"/>
</dbReference>
<evidence type="ECO:0000256" key="1">
    <source>
        <dbReference type="ARBA" id="ARBA00022679"/>
    </source>
</evidence>
<organism evidence="6">
    <name type="scientific">Salmonella enterica</name>
    <name type="common">Salmonella choleraesuis</name>
    <dbReference type="NCBI Taxonomy" id="28901"/>
    <lineage>
        <taxon>Bacteria</taxon>
        <taxon>Pseudomonadati</taxon>
        <taxon>Pseudomonadota</taxon>
        <taxon>Gammaproteobacteria</taxon>
        <taxon>Enterobacterales</taxon>
        <taxon>Enterobacteriaceae</taxon>
        <taxon>Salmonella</taxon>
    </lineage>
</organism>
<protein>
    <submittedName>
        <fullName evidence="6">Serine/threonine protein kinase</fullName>
    </submittedName>
</protein>
<comment type="caution">
    <text evidence="6">The sequence shown here is derived from an EMBL/GenBank/DDBJ whole genome shotgun (WGS) entry which is preliminary data.</text>
</comment>
<gene>
    <name evidence="6" type="ORF">A0212_18955</name>
</gene>
<dbReference type="PROSITE" id="PS50011">
    <property type="entry name" value="PROTEIN_KINASE_DOM"/>
    <property type="match status" value="1"/>
</dbReference>
<keyword evidence="4" id="KW-0067">ATP-binding</keyword>
<evidence type="ECO:0000256" key="4">
    <source>
        <dbReference type="ARBA" id="ARBA00022840"/>
    </source>
</evidence>
<proteinExistence type="predicted"/>
<dbReference type="Pfam" id="PF00069">
    <property type="entry name" value="Pkinase"/>
    <property type="match status" value="1"/>
</dbReference>
<reference evidence="6" key="1">
    <citation type="submission" date="2018-07" db="EMBL/GenBank/DDBJ databases">
        <authorList>
            <consortium name="GenomeTrakr network: Whole genome sequencing for foodborne pathogen traceback"/>
        </authorList>
    </citation>
    <scope>NUCLEOTIDE SEQUENCE</scope>
    <source>
        <strain evidence="6">CFSAN046216</strain>
    </source>
</reference>
<evidence type="ECO:0000256" key="2">
    <source>
        <dbReference type="ARBA" id="ARBA00022741"/>
    </source>
</evidence>
<keyword evidence="1" id="KW-0808">Transferase</keyword>
<dbReference type="InterPro" id="IPR011009">
    <property type="entry name" value="Kinase-like_dom_sf"/>
</dbReference>
<dbReference type="EMBL" id="AAGOCO010000018">
    <property type="protein sequence ID" value="EBQ1675770.1"/>
    <property type="molecule type" value="Genomic_DNA"/>
</dbReference>
<keyword evidence="3 6" id="KW-0418">Kinase</keyword>
<name>A0A5U4SI43_SALER</name>
<accession>A0A5U4SI43</accession>
<dbReference type="GO" id="GO:0004674">
    <property type="term" value="F:protein serine/threonine kinase activity"/>
    <property type="evidence" value="ECO:0007669"/>
    <property type="project" value="UniProtKB-KW"/>
</dbReference>